<evidence type="ECO:0000259" key="2">
    <source>
        <dbReference type="Pfam" id="PF01266"/>
    </source>
</evidence>
<protein>
    <submittedName>
        <fullName evidence="3">FAD-binding oxidoreductase</fullName>
        <ecNumber evidence="3">1.-.-.-</ecNumber>
    </submittedName>
</protein>
<dbReference type="PANTHER" id="PTHR13847:SF287">
    <property type="entry name" value="FAD-DEPENDENT OXIDOREDUCTASE DOMAIN-CONTAINING PROTEIN 1"/>
    <property type="match status" value="1"/>
</dbReference>
<dbReference type="RefSeq" id="WP_320507672.1">
    <property type="nucleotide sequence ID" value="NZ_JAXCLW010000002.1"/>
</dbReference>
<dbReference type="InterPro" id="IPR036188">
    <property type="entry name" value="FAD/NAD-bd_sf"/>
</dbReference>
<evidence type="ECO:0000256" key="1">
    <source>
        <dbReference type="ARBA" id="ARBA00023002"/>
    </source>
</evidence>
<dbReference type="Pfam" id="PF01266">
    <property type="entry name" value="DAO"/>
    <property type="match status" value="1"/>
</dbReference>
<name>A0ABU5E9B1_9PROT</name>
<keyword evidence="1 3" id="KW-0560">Oxidoreductase</keyword>
<evidence type="ECO:0000313" key="3">
    <source>
        <dbReference type="EMBL" id="MDY0882600.1"/>
    </source>
</evidence>
<dbReference type="PANTHER" id="PTHR13847">
    <property type="entry name" value="SARCOSINE DEHYDROGENASE-RELATED"/>
    <property type="match status" value="1"/>
</dbReference>
<dbReference type="SUPFAM" id="SSF51905">
    <property type="entry name" value="FAD/NAD(P)-binding domain"/>
    <property type="match status" value="1"/>
</dbReference>
<comment type="caution">
    <text evidence="3">The sequence shown here is derived from an EMBL/GenBank/DDBJ whole genome shotgun (WGS) entry which is preliminary data.</text>
</comment>
<dbReference type="EMBL" id="JAXCLW010000002">
    <property type="protein sequence ID" value="MDY0882600.1"/>
    <property type="molecule type" value="Genomic_DNA"/>
</dbReference>
<dbReference type="Proteomes" id="UP001279642">
    <property type="component" value="Unassembled WGS sequence"/>
</dbReference>
<accession>A0ABU5E9B1</accession>
<dbReference type="EC" id="1.-.-.-" evidence="3"/>
<dbReference type="InterPro" id="IPR006076">
    <property type="entry name" value="FAD-dep_OxRdtase"/>
</dbReference>
<reference evidence="3 4" key="1">
    <citation type="journal article" date="2016" name="Antonie Van Leeuwenhoek">
        <title>Dongia soli sp. nov., isolated from soil from Dokdo, Korea.</title>
        <authorList>
            <person name="Kim D.U."/>
            <person name="Lee H."/>
            <person name="Kim H."/>
            <person name="Kim S.G."/>
            <person name="Ka J.O."/>
        </authorList>
    </citation>
    <scope>NUCLEOTIDE SEQUENCE [LARGE SCALE GENOMIC DNA]</scope>
    <source>
        <strain evidence="3 4">D78</strain>
    </source>
</reference>
<sequence>MEYDVAVIGGGIAGASAAAQLAQKYSVILCERESHPGYHATGRSAALFSEIYGNEVVRALTVASRAFLESSPAGFTTTPILTPRGAMHIGGEADTALLDQAFESARSLVSSVRRIDADEVLQIVPVIRRDYVAGGVYEPDARDIDTNGMLQGFLRQLREAGGRILLDAEVTGLEKERHGWRIQLPNRELKAGIIVNAAGAWADQVAAMGGATAIGLMPKRRTAFLFRPHQSLRIEGWPLVIGARESFYFKPDAGLILVSPADETPSLPVDAQPDELDVAIAADRVMAATMLDIRRIEHKWAGLRTFTKDKSPVAGFDPSIGGFFWLAGQGGYGFQTAVALSRVAANLVGGLALPSELQDLGITGEMLSPARFSA</sequence>
<dbReference type="GO" id="GO:0016491">
    <property type="term" value="F:oxidoreductase activity"/>
    <property type="evidence" value="ECO:0007669"/>
    <property type="project" value="UniProtKB-KW"/>
</dbReference>
<dbReference type="Gene3D" id="3.30.9.10">
    <property type="entry name" value="D-Amino Acid Oxidase, subunit A, domain 2"/>
    <property type="match status" value="1"/>
</dbReference>
<evidence type="ECO:0000313" key="4">
    <source>
        <dbReference type="Proteomes" id="UP001279642"/>
    </source>
</evidence>
<feature type="domain" description="FAD dependent oxidoreductase" evidence="2">
    <location>
        <begin position="4"/>
        <end position="347"/>
    </location>
</feature>
<keyword evidence="4" id="KW-1185">Reference proteome</keyword>
<gene>
    <name evidence="3" type="ORF">SMD27_07085</name>
</gene>
<proteinExistence type="predicted"/>
<dbReference type="Gene3D" id="3.50.50.60">
    <property type="entry name" value="FAD/NAD(P)-binding domain"/>
    <property type="match status" value="1"/>
</dbReference>
<organism evidence="3 4">
    <name type="scientific">Dongia soli</name>
    <dbReference type="NCBI Taxonomy" id="600628"/>
    <lineage>
        <taxon>Bacteria</taxon>
        <taxon>Pseudomonadati</taxon>
        <taxon>Pseudomonadota</taxon>
        <taxon>Alphaproteobacteria</taxon>
        <taxon>Rhodospirillales</taxon>
        <taxon>Dongiaceae</taxon>
        <taxon>Dongia</taxon>
    </lineage>
</organism>